<comment type="caution">
    <text evidence="10">The sequence shown here is derived from an EMBL/GenBank/DDBJ whole genome shotgun (WGS) entry which is preliminary data.</text>
</comment>
<keyword evidence="4" id="KW-0547">Nucleotide-binding</keyword>
<accession>A0ABR2VZK7</accession>
<sequence>MFQSTLSLYTKRRSGSFFKNGIIETGRALRNSSTFNLSSPLRDKTIKSILLNKQVGNEVKVNGWVRTVRKQKQIAFAEISDGSSLKGIQAIIPSEQAKGLISGTCVQLKGVLVESPGKEQEKELQVDDIHIIGSCDETYPLQKKRHTNEFLRELPHLRTRTKTMNAVMRLRNSAILGFQNFFQSQDCIQVHTPIITSHDCEGGGEVFQVSGNRSHPDRAKQTSSPPAPSEFFDHPAYLTVSGQLHLEIMACAMSRVYTINPAFRAEESLTSRHLSEFWMLEAEISFLDGLDELLDFTESCIRQTTKSIAESSQDDLNFFNQWINKGVNSRIENVLSKDFSRMTYTEAIEILKNSSQVFQFEPKWGNGLQSEHEKWLASEYCDGPVFVTDYPKELKPFYMRVNPDEKTVSCVDLLVPGVGELIGGSMREERYDQLYKQLTDCNLSPEEYQWYLDLRKYGTVPHGGFGLGFERYIQYISGMESIRDLIPHPRYVGHCRL</sequence>
<dbReference type="Gene3D" id="3.30.930.10">
    <property type="entry name" value="Bira Bifunctional Protein, Domain 2"/>
    <property type="match status" value="1"/>
</dbReference>
<dbReference type="Proteomes" id="UP001479436">
    <property type="component" value="Unassembled WGS sequence"/>
</dbReference>
<evidence type="ECO:0000256" key="1">
    <source>
        <dbReference type="ARBA" id="ARBA00008226"/>
    </source>
</evidence>
<proteinExistence type="inferred from homology"/>
<gene>
    <name evidence="10" type="primary">SLM5</name>
    <name evidence="10" type="ORF">K7432_007802</name>
</gene>
<reference evidence="10 11" key="1">
    <citation type="submission" date="2023-04" db="EMBL/GenBank/DDBJ databases">
        <title>Genome of Basidiobolus ranarum AG-B5.</title>
        <authorList>
            <person name="Stajich J.E."/>
            <person name="Carter-House D."/>
            <person name="Gryganskyi A."/>
        </authorList>
    </citation>
    <scope>NUCLEOTIDE SEQUENCE [LARGE SCALE GENOMIC DNA]</scope>
    <source>
        <strain evidence="10 11">AG-B5</strain>
    </source>
</reference>
<dbReference type="Pfam" id="PF00152">
    <property type="entry name" value="tRNA-synt_2"/>
    <property type="match status" value="1"/>
</dbReference>
<evidence type="ECO:0000313" key="10">
    <source>
        <dbReference type="EMBL" id="KAK9711504.1"/>
    </source>
</evidence>
<dbReference type="InterPro" id="IPR045864">
    <property type="entry name" value="aa-tRNA-synth_II/BPL/LPL"/>
</dbReference>
<dbReference type="Gene3D" id="2.40.50.140">
    <property type="entry name" value="Nucleic acid-binding proteins"/>
    <property type="match status" value="1"/>
</dbReference>
<name>A0ABR2VZK7_9FUNG</name>
<dbReference type="InterPro" id="IPR004364">
    <property type="entry name" value="Aa-tRNA-synt_II"/>
</dbReference>
<dbReference type="EC" id="6.1.1.22" evidence="2"/>
<keyword evidence="5" id="KW-0067">ATP-binding</keyword>
<evidence type="ECO:0000313" key="11">
    <source>
        <dbReference type="Proteomes" id="UP001479436"/>
    </source>
</evidence>
<dbReference type="InterPro" id="IPR002312">
    <property type="entry name" value="Asp/Asn-tRNA-synth_IIb"/>
</dbReference>
<dbReference type="GO" id="GO:0004816">
    <property type="term" value="F:asparagine-tRNA ligase activity"/>
    <property type="evidence" value="ECO:0007669"/>
    <property type="project" value="UniProtKB-EC"/>
</dbReference>
<evidence type="ECO:0000256" key="3">
    <source>
        <dbReference type="ARBA" id="ARBA00022598"/>
    </source>
</evidence>
<keyword evidence="3 10" id="KW-0436">Ligase</keyword>
<feature type="region of interest" description="Disordered" evidence="8">
    <location>
        <begin position="205"/>
        <end position="230"/>
    </location>
</feature>
<dbReference type="PROSITE" id="PS50862">
    <property type="entry name" value="AA_TRNA_LIGASE_II"/>
    <property type="match status" value="1"/>
</dbReference>
<dbReference type="InterPro" id="IPR004365">
    <property type="entry name" value="NA-bd_OB_tRNA"/>
</dbReference>
<evidence type="ECO:0000256" key="6">
    <source>
        <dbReference type="ARBA" id="ARBA00022917"/>
    </source>
</evidence>
<keyword evidence="6" id="KW-0648">Protein biosynthesis</keyword>
<organism evidence="10 11">
    <name type="scientific">Basidiobolus ranarum</name>
    <dbReference type="NCBI Taxonomy" id="34480"/>
    <lineage>
        <taxon>Eukaryota</taxon>
        <taxon>Fungi</taxon>
        <taxon>Fungi incertae sedis</taxon>
        <taxon>Zoopagomycota</taxon>
        <taxon>Entomophthoromycotina</taxon>
        <taxon>Basidiobolomycetes</taxon>
        <taxon>Basidiobolales</taxon>
        <taxon>Basidiobolaceae</taxon>
        <taxon>Basidiobolus</taxon>
    </lineage>
</organism>
<dbReference type="InterPro" id="IPR004522">
    <property type="entry name" value="Asn-tRNA-ligase"/>
</dbReference>
<dbReference type="NCBIfam" id="NF003037">
    <property type="entry name" value="PRK03932.1"/>
    <property type="match status" value="1"/>
</dbReference>
<dbReference type="PANTHER" id="PTHR22594:SF34">
    <property type="entry name" value="ASPARAGINE--TRNA LIGASE, MITOCHONDRIAL-RELATED"/>
    <property type="match status" value="1"/>
</dbReference>
<feature type="domain" description="Aminoacyl-transfer RNA synthetases class-II family profile" evidence="9">
    <location>
        <begin position="178"/>
        <end position="487"/>
    </location>
</feature>
<dbReference type="PANTHER" id="PTHR22594">
    <property type="entry name" value="ASPARTYL/LYSYL-TRNA SYNTHETASE"/>
    <property type="match status" value="1"/>
</dbReference>
<dbReference type="SUPFAM" id="SSF55681">
    <property type="entry name" value="Class II aaRS and biotin synthetases"/>
    <property type="match status" value="1"/>
</dbReference>
<dbReference type="InterPro" id="IPR006195">
    <property type="entry name" value="aa-tRNA-synth_II"/>
</dbReference>
<evidence type="ECO:0000256" key="8">
    <source>
        <dbReference type="SAM" id="MobiDB-lite"/>
    </source>
</evidence>
<comment type="similarity">
    <text evidence="1">Belongs to the class-II aminoacyl-tRNA synthetase family.</text>
</comment>
<evidence type="ECO:0000256" key="5">
    <source>
        <dbReference type="ARBA" id="ARBA00022840"/>
    </source>
</evidence>
<dbReference type="Pfam" id="PF01336">
    <property type="entry name" value="tRNA_anti-codon"/>
    <property type="match status" value="1"/>
</dbReference>
<dbReference type="NCBIfam" id="TIGR00457">
    <property type="entry name" value="asnS"/>
    <property type="match status" value="1"/>
</dbReference>
<dbReference type="CDD" id="cd00776">
    <property type="entry name" value="AsxRS_core"/>
    <property type="match status" value="1"/>
</dbReference>
<protein>
    <recommendedName>
        <fullName evidence="2">asparagine--tRNA ligase</fullName>
        <ecNumber evidence="2">6.1.1.22</ecNumber>
    </recommendedName>
</protein>
<dbReference type="PRINTS" id="PR01042">
    <property type="entry name" value="TRNASYNTHASP"/>
</dbReference>
<evidence type="ECO:0000259" key="9">
    <source>
        <dbReference type="PROSITE" id="PS50862"/>
    </source>
</evidence>
<evidence type="ECO:0000256" key="4">
    <source>
        <dbReference type="ARBA" id="ARBA00022741"/>
    </source>
</evidence>
<dbReference type="InterPro" id="IPR012340">
    <property type="entry name" value="NA-bd_OB-fold"/>
</dbReference>
<dbReference type="HAMAP" id="MF_00534">
    <property type="entry name" value="Asn_tRNA_synth"/>
    <property type="match status" value="1"/>
</dbReference>
<keyword evidence="7" id="KW-0030">Aminoacyl-tRNA synthetase</keyword>
<evidence type="ECO:0000256" key="7">
    <source>
        <dbReference type="ARBA" id="ARBA00023146"/>
    </source>
</evidence>
<dbReference type="SUPFAM" id="SSF50249">
    <property type="entry name" value="Nucleic acid-binding proteins"/>
    <property type="match status" value="1"/>
</dbReference>
<dbReference type="CDD" id="cd04318">
    <property type="entry name" value="EcAsnRS_like_N"/>
    <property type="match status" value="1"/>
</dbReference>
<evidence type="ECO:0000256" key="2">
    <source>
        <dbReference type="ARBA" id="ARBA00012816"/>
    </source>
</evidence>
<dbReference type="EMBL" id="JASJQH010007278">
    <property type="protein sequence ID" value="KAK9711504.1"/>
    <property type="molecule type" value="Genomic_DNA"/>
</dbReference>
<keyword evidence="11" id="KW-1185">Reference proteome</keyword>